<evidence type="ECO:0000256" key="7">
    <source>
        <dbReference type="PROSITE-ProRule" id="PRU00023"/>
    </source>
</evidence>
<dbReference type="EMBL" id="JBDFQZ010000009">
    <property type="protein sequence ID" value="KAK9689100.1"/>
    <property type="molecule type" value="Genomic_DNA"/>
</dbReference>
<keyword evidence="4 8" id="KW-1133">Transmembrane helix</keyword>
<evidence type="ECO:0000256" key="4">
    <source>
        <dbReference type="ARBA" id="ARBA00022989"/>
    </source>
</evidence>
<feature type="domain" description="PGG" evidence="9">
    <location>
        <begin position="590"/>
        <end position="695"/>
    </location>
</feature>
<dbReference type="Pfam" id="PF13962">
    <property type="entry name" value="PGG"/>
    <property type="match status" value="1"/>
</dbReference>
<proteinExistence type="predicted"/>
<feature type="transmembrane region" description="Helical" evidence="8">
    <location>
        <begin position="673"/>
        <end position="696"/>
    </location>
</feature>
<dbReference type="GO" id="GO:0005886">
    <property type="term" value="C:plasma membrane"/>
    <property type="evidence" value="ECO:0007669"/>
    <property type="project" value="TreeGrafter"/>
</dbReference>
<keyword evidence="5 7" id="KW-0040">ANK repeat</keyword>
<dbReference type="InterPro" id="IPR026961">
    <property type="entry name" value="PGG_dom"/>
</dbReference>
<dbReference type="Gene3D" id="1.25.40.20">
    <property type="entry name" value="Ankyrin repeat-containing domain"/>
    <property type="match status" value="2"/>
</dbReference>
<protein>
    <recommendedName>
        <fullName evidence="9">PGG domain-containing protein</fullName>
    </recommendedName>
</protein>
<keyword evidence="3" id="KW-0677">Repeat</keyword>
<evidence type="ECO:0000313" key="11">
    <source>
        <dbReference type="Proteomes" id="UP001443914"/>
    </source>
</evidence>
<evidence type="ECO:0000313" key="10">
    <source>
        <dbReference type="EMBL" id="KAK9689100.1"/>
    </source>
</evidence>
<keyword evidence="6 8" id="KW-0472">Membrane</keyword>
<dbReference type="Proteomes" id="UP001443914">
    <property type="component" value="Unassembled WGS sequence"/>
</dbReference>
<evidence type="ECO:0000256" key="8">
    <source>
        <dbReference type="SAM" id="Phobius"/>
    </source>
</evidence>
<dbReference type="SMART" id="SM00248">
    <property type="entry name" value="ANK"/>
    <property type="match status" value="8"/>
</dbReference>
<dbReference type="PANTHER" id="PTHR24186:SF46">
    <property type="entry name" value="PROTEIN ACCELERATED CELL DEATH 6-LIKE"/>
    <property type="match status" value="1"/>
</dbReference>
<feature type="repeat" description="ANK" evidence="7">
    <location>
        <begin position="515"/>
        <end position="548"/>
    </location>
</feature>
<feature type="repeat" description="ANK" evidence="7">
    <location>
        <begin position="80"/>
        <end position="114"/>
    </location>
</feature>
<organism evidence="10 11">
    <name type="scientific">Saponaria officinalis</name>
    <name type="common">Common soapwort</name>
    <name type="synonym">Lychnis saponaria</name>
    <dbReference type="NCBI Taxonomy" id="3572"/>
    <lineage>
        <taxon>Eukaryota</taxon>
        <taxon>Viridiplantae</taxon>
        <taxon>Streptophyta</taxon>
        <taxon>Embryophyta</taxon>
        <taxon>Tracheophyta</taxon>
        <taxon>Spermatophyta</taxon>
        <taxon>Magnoliopsida</taxon>
        <taxon>eudicotyledons</taxon>
        <taxon>Gunneridae</taxon>
        <taxon>Pentapetalae</taxon>
        <taxon>Caryophyllales</taxon>
        <taxon>Caryophyllaceae</taxon>
        <taxon>Caryophylleae</taxon>
        <taxon>Saponaria</taxon>
    </lineage>
</organism>
<evidence type="ECO:0000259" key="9">
    <source>
        <dbReference type="Pfam" id="PF13962"/>
    </source>
</evidence>
<evidence type="ECO:0000256" key="6">
    <source>
        <dbReference type="ARBA" id="ARBA00023136"/>
    </source>
</evidence>
<comment type="subcellular location">
    <subcellularLocation>
        <location evidence="1">Membrane</location>
        <topology evidence="1">Multi-pass membrane protein</topology>
    </subcellularLocation>
</comment>
<keyword evidence="11" id="KW-1185">Reference proteome</keyword>
<accession>A0AAW1II50</accession>
<evidence type="ECO:0000256" key="3">
    <source>
        <dbReference type="ARBA" id="ARBA00022737"/>
    </source>
</evidence>
<keyword evidence="2 8" id="KW-0812">Transmembrane</keyword>
<feature type="transmembrane region" description="Helical" evidence="8">
    <location>
        <begin position="636"/>
        <end position="661"/>
    </location>
</feature>
<reference evidence="10" key="1">
    <citation type="submission" date="2024-03" db="EMBL/GenBank/DDBJ databases">
        <title>WGS assembly of Saponaria officinalis var. Norfolk2.</title>
        <authorList>
            <person name="Jenkins J."/>
            <person name="Shu S."/>
            <person name="Grimwood J."/>
            <person name="Barry K."/>
            <person name="Goodstein D."/>
            <person name="Schmutz J."/>
            <person name="Leebens-Mack J."/>
            <person name="Osbourn A."/>
        </authorList>
    </citation>
    <scope>NUCLEOTIDE SEQUENCE [LARGE SCALE GENOMIC DNA]</scope>
    <source>
        <strain evidence="10">JIC</strain>
    </source>
</reference>
<dbReference type="InterPro" id="IPR002110">
    <property type="entry name" value="Ankyrin_rpt"/>
</dbReference>
<sequence length="765" mass="86258">MDPALREAVDNEDVNFLREAVALQRSEYFLTQYHKEGDTNDNGNILHLAAWSDKLVFFTEAMKILPKKLLYQLLSQKVLFNRTPLHAAALMGQNSHTMVKIILDFYASLSTDDYDDDNGVSEKPWLALSQDKRTPLYVALQGNNENEKCAMEILLMDVELLSSMVDKKGISPLFLALKNGFSQVAETILMSCSVSLLCVGGEDGSTPLHFAPNCSENVLRLLLEKCGDCIDTIDNNGYTVLHQWAEIGKEWPCKLLLDSSEFHQARTKIFKHLIFSEENKLRDTPLYIAARNKDSKLAQILVEGYRQITSDDIEEIQVSVECHPWRIKNKFGNTALHTALYSNTRNEEFAVKLLSIDLTLCRVRNNKGESPFFLAVKTGCEEAVDVMLRYDETCFDMLRRNDGESVLHCLSSCPEKTGIRVLEKYWWMINLVDDNKKTALDKAKETNKLWLILACKNDEMQAVLAFIDQCQDLQRACHEENDTPLHHIKLPTYKDYLNLLKIPSIGELKNATDHDGATPLHRALERKDMLLARILLLDDGVERMVSDHNGVTAMDLLAKLCNENDDWDKMCKQIKVNPYMKTSYIRSGTNLDQIRNTLSVVAALLATITFAAGFTLPGGINANNGEALLAKKPAFLVFLLADVYAMCTSMLVLFCLIWSMVSEPDMARLLVDRSVYILMQSLYSTLLAFMTGIFTVIWHSSLWAAIVVFVMCSVVGIAANRTILRNVLAKFIPAVHAVKQDQMQLLEEGNMGASSMKNDISLRFG</sequence>
<feature type="transmembrane region" description="Helical" evidence="8">
    <location>
        <begin position="702"/>
        <end position="720"/>
    </location>
</feature>
<dbReference type="PANTHER" id="PTHR24186">
    <property type="entry name" value="PROTEIN PHOSPHATASE 1 REGULATORY SUBUNIT"/>
    <property type="match status" value="1"/>
</dbReference>
<dbReference type="AlphaFoldDB" id="A0AAW1II50"/>
<dbReference type="InterPro" id="IPR036770">
    <property type="entry name" value="Ankyrin_rpt-contain_sf"/>
</dbReference>
<evidence type="ECO:0000256" key="5">
    <source>
        <dbReference type="ARBA" id="ARBA00023043"/>
    </source>
</evidence>
<comment type="caution">
    <text evidence="10">The sequence shown here is derived from an EMBL/GenBank/DDBJ whole genome shotgun (WGS) entry which is preliminary data.</text>
</comment>
<feature type="transmembrane region" description="Helical" evidence="8">
    <location>
        <begin position="596"/>
        <end position="616"/>
    </location>
</feature>
<dbReference type="PROSITE" id="PS50088">
    <property type="entry name" value="ANK_REPEAT"/>
    <property type="match status" value="2"/>
</dbReference>
<gene>
    <name evidence="10" type="ORF">RND81_09G035300</name>
</gene>
<evidence type="ECO:0000256" key="2">
    <source>
        <dbReference type="ARBA" id="ARBA00022692"/>
    </source>
</evidence>
<name>A0AAW1II50_SAPOF</name>
<evidence type="ECO:0000256" key="1">
    <source>
        <dbReference type="ARBA" id="ARBA00004141"/>
    </source>
</evidence>
<dbReference type="SUPFAM" id="SSF48403">
    <property type="entry name" value="Ankyrin repeat"/>
    <property type="match status" value="2"/>
</dbReference>